<dbReference type="AlphaFoldDB" id="A0AAD2FI92"/>
<name>A0AAD2FI92_9STRA</name>
<keyword evidence="3" id="KW-1185">Reference proteome</keyword>
<reference evidence="2" key="1">
    <citation type="submission" date="2023-08" db="EMBL/GenBank/DDBJ databases">
        <authorList>
            <person name="Audoor S."/>
            <person name="Bilcke G."/>
        </authorList>
    </citation>
    <scope>NUCLEOTIDE SEQUENCE</scope>
</reference>
<protein>
    <recommendedName>
        <fullName evidence="1">Dynamin N-terminal domain-containing protein</fullName>
    </recommendedName>
</protein>
<accession>A0AAD2FI92</accession>
<sequence>MKTPPTFQIKVANIGNVSAGKTAVLNALFRDKFGEVSMKRTTAGVNEFAISSAGEEWALVADSPRESKSDLKEMTEDNLELRASDQVQTKRFEIELDEPLYEMRKDTQLVIVDIPGVNNSLFSYIPRDERI</sequence>
<organism evidence="2 3">
    <name type="scientific">Cylindrotheca closterium</name>
    <dbReference type="NCBI Taxonomy" id="2856"/>
    <lineage>
        <taxon>Eukaryota</taxon>
        <taxon>Sar</taxon>
        <taxon>Stramenopiles</taxon>
        <taxon>Ochrophyta</taxon>
        <taxon>Bacillariophyta</taxon>
        <taxon>Bacillariophyceae</taxon>
        <taxon>Bacillariophycidae</taxon>
        <taxon>Bacillariales</taxon>
        <taxon>Bacillariaceae</taxon>
        <taxon>Cylindrotheca</taxon>
    </lineage>
</organism>
<evidence type="ECO:0000313" key="2">
    <source>
        <dbReference type="EMBL" id="CAJ1941207.1"/>
    </source>
</evidence>
<proteinExistence type="predicted"/>
<dbReference type="EMBL" id="CAKOGP040001001">
    <property type="protein sequence ID" value="CAJ1941207.1"/>
    <property type="molecule type" value="Genomic_DNA"/>
</dbReference>
<gene>
    <name evidence="2" type="ORF">CYCCA115_LOCUS7406</name>
</gene>
<dbReference type="Proteomes" id="UP001295423">
    <property type="component" value="Unassembled WGS sequence"/>
</dbReference>
<comment type="caution">
    <text evidence="2">The sequence shown here is derived from an EMBL/GenBank/DDBJ whole genome shotgun (WGS) entry which is preliminary data.</text>
</comment>
<evidence type="ECO:0000259" key="1">
    <source>
        <dbReference type="Pfam" id="PF00350"/>
    </source>
</evidence>
<dbReference type="InterPro" id="IPR027417">
    <property type="entry name" value="P-loop_NTPase"/>
</dbReference>
<dbReference type="Gene3D" id="3.40.50.300">
    <property type="entry name" value="P-loop containing nucleotide triphosphate hydrolases"/>
    <property type="match status" value="1"/>
</dbReference>
<dbReference type="InterPro" id="IPR045063">
    <property type="entry name" value="Dynamin_N"/>
</dbReference>
<evidence type="ECO:0000313" key="3">
    <source>
        <dbReference type="Proteomes" id="UP001295423"/>
    </source>
</evidence>
<feature type="domain" description="Dynamin N-terminal" evidence="1">
    <location>
        <begin position="11"/>
        <end position="119"/>
    </location>
</feature>
<dbReference type="Pfam" id="PF00350">
    <property type="entry name" value="Dynamin_N"/>
    <property type="match status" value="1"/>
</dbReference>
<dbReference type="SUPFAM" id="SSF52540">
    <property type="entry name" value="P-loop containing nucleoside triphosphate hydrolases"/>
    <property type="match status" value="1"/>
</dbReference>